<dbReference type="RefSeq" id="WP_125672533.1">
    <property type="nucleotide sequence ID" value="NZ_RCOS01000153.1"/>
</dbReference>
<feature type="coiled-coil region" evidence="1">
    <location>
        <begin position="379"/>
        <end position="406"/>
    </location>
</feature>
<evidence type="ECO:0008006" key="4">
    <source>
        <dbReference type="Google" id="ProtNLM"/>
    </source>
</evidence>
<evidence type="ECO:0000313" key="2">
    <source>
        <dbReference type="EMBL" id="RSN72443.1"/>
    </source>
</evidence>
<proteinExistence type="predicted"/>
<dbReference type="EMBL" id="RCOS01000153">
    <property type="protein sequence ID" value="RSN72443.1"/>
    <property type="molecule type" value="Genomic_DNA"/>
</dbReference>
<comment type="caution">
    <text evidence="2">The sequence shown here is derived from an EMBL/GenBank/DDBJ whole genome shotgun (WGS) entry which is preliminary data.</text>
</comment>
<sequence>MSYVDEILSRTTSCIGFIGHRGASKTWTAQFVLEMLAEKGWHPLIIDVKGEDETLHIPAKGFQVEMLKAEGLEPRGWKTVYYTFCFPLAMETIPAHFQLAPLSVKMLSFGHFRSLGGFLSPGEVRELYDAYLSAGGPEAKLADILVHLLSQNKKKPSSRIVSLLTSGFLSDWSVLEPERFLDIMERNEFTVLSNAYFAPSARDLGRFALSVVLDNLMSHLTQTIETSRIIVHFRELREVAPRVGAIGSQWHLEKRIEDFITFLRQTKTALSRVSFEAQSIRLVPKVLLENTQVLFIHPINLKEEAQRKEVEKYFNVPDRIIHVITPMTDIVPGKWVFLTKNGDAELLTSPPPRSWRIPEPENEEEAREIRALYHRLIPRRTLDEELRKARAEYEKWMSKKIEEERETGRYKIKGKVEERPPSPETLIYREIPKHLGVFVMAVYKAIQGDGAEKRTFLRDDLSEMLFNLFKDMFPEENGGEIKKKVRDLMAKENLCPSDVLQKIFWNRKPVLQLKIMGFRFWKDPTSGKLGFDVDCNAFRKHMEHHGKAWSSVLGRVKAEYMGK</sequence>
<accession>A0A429GFM1</accession>
<dbReference type="AlphaFoldDB" id="A0A429GFM1"/>
<organism evidence="2 3">
    <name type="scientific">Candidatus Methanodesulfokora washburnensis</name>
    <dbReference type="NCBI Taxonomy" id="2478471"/>
    <lineage>
        <taxon>Archaea</taxon>
        <taxon>Thermoproteota</taxon>
        <taxon>Candidatus Korarchaeia</taxon>
        <taxon>Candidatus Korarchaeia incertae sedis</taxon>
        <taxon>Candidatus Methanodesulfokora</taxon>
    </lineage>
</organism>
<keyword evidence="1" id="KW-0175">Coiled coil</keyword>
<dbReference type="Proteomes" id="UP000277582">
    <property type="component" value="Unassembled WGS sequence"/>
</dbReference>
<evidence type="ECO:0000256" key="1">
    <source>
        <dbReference type="SAM" id="Coils"/>
    </source>
</evidence>
<evidence type="ECO:0000313" key="3">
    <source>
        <dbReference type="Proteomes" id="UP000277582"/>
    </source>
</evidence>
<protein>
    <recommendedName>
        <fullName evidence="4">Helicase HerA central domain-containing protein</fullName>
    </recommendedName>
</protein>
<keyword evidence="3" id="KW-1185">Reference proteome</keyword>
<reference evidence="2 3" key="1">
    <citation type="submission" date="2018-10" db="EMBL/GenBank/DDBJ databases">
        <title>Co-occurring genomic capacity for anaerobic methane metabolism and dissimilatory sulfite reduction discovered in the Korarchaeota.</title>
        <authorList>
            <person name="Mckay L.J."/>
            <person name="Dlakic M."/>
            <person name="Fields M.W."/>
            <person name="Delmont T.O."/>
            <person name="Eren A.M."/>
            <person name="Jay Z.J."/>
            <person name="Klingelsmith K.B."/>
            <person name="Rusch D.B."/>
            <person name="Inskeep W.P."/>
        </authorList>
    </citation>
    <scope>NUCLEOTIDE SEQUENCE [LARGE SCALE GENOMIC DNA]</scope>
    <source>
        <strain evidence="2 3">MDKW</strain>
    </source>
</reference>
<name>A0A429GFM1_9CREN</name>
<gene>
    <name evidence="2" type="ORF">D6D85_13815</name>
</gene>